<evidence type="ECO:0000259" key="5">
    <source>
        <dbReference type="PROSITE" id="PS50937"/>
    </source>
</evidence>
<keyword evidence="1" id="KW-0805">Transcription regulation</keyword>
<gene>
    <name evidence="6" type="ORF">JG540_00200</name>
</gene>
<organism evidence="6 7">
    <name type="scientific">Actinomyces weissii</name>
    <dbReference type="NCBI Taxonomy" id="675090"/>
    <lineage>
        <taxon>Bacteria</taxon>
        <taxon>Bacillati</taxon>
        <taxon>Actinomycetota</taxon>
        <taxon>Actinomycetes</taxon>
        <taxon>Actinomycetales</taxon>
        <taxon>Actinomycetaceae</taxon>
        <taxon>Actinomyces</taxon>
    </lineage>
</organism>
<evidence type="ECO:0000256" key="1">
    <source>
        <dbReference type="ARBA" id="ARBA00023015"/>
    </source>
</evidence>
<name>A0A7T7S2P3_9ACTO</name>
<dbReference type="InterPro" id="IPR012925">
    <property type="entry name" value="TipAS_dom"/>
</dbReference>
<evidence type="ECO:0000313" key="6">
    <source>
        <dbReference type="EMBL" id="QQM68236.1"/>
    </source>
</evidence>
<dbReference type="Pfam" id="PF07739">
    <property type="entry name" value="TipAS"/>
    <property type="match status" value="1"/>
</dbReference>
<keyword evidence="7" id="KW-1185">Reference proteome</keyword>
<dbReference type="PROSITE" id="PS00552">
    <property type="entry name" value="HTH_MERR_1"/>
    <property type="match status" value="1"/>
</dbReference>
<dbReference type="PANTHER" id="PTHR30204">
    <property type="entry name" value="REDOX-CYCLING DRUG-SENSING TRANSCRIPTIONAL ACTIVATOR SOXR"/>
    <property type="match status" value="1"/>
</dbReference>
<protein>
    <submittedName>
        <fullName evidence="6">MerR family transcriptional regulator</fullName>
    </submittedName>
</protein>
<feature type="domain" description="HTH merR-type" evidence="5">
    <location>
        <begin position="14"/>
        <end position="83"/>
    </location>
</feature>
<dbReference type="EMBL" id="CP066802">
    <property type="protein sequence ID" value="QQM68236.1"/>
    <property type="molecule type" value="Genomic_DNA"/>
</dbReference>
<dbReference type="KEGG" id="awe:JG540_00200"/>
<dbReference type="InterPro" id="IPR036244">
    <property type="entry name" value="TipA-like_antibiotic-bd"/>
</dbReference>
<dbReference type="PRINTS" id="PR00040">
    <property type="entry name" value="HTHMERR"/>
</dbReference>
<dbReference type="PANTHER" id="PTHR30204:SF90">
    <property type="entry name" value="HTH-TYPE TRANSCRIPTIONAL ACTIVATOR MTA"/>
    <property type="match status" value="1"/>
</dbReference>
<dbReference type="InterPro" id="IPR047057">
    <property type="entry name" value="MerR_fam"/>
</dbReference>
<reference evidence="6 7" key="1">
    <citation type="submission" date="2020-12" db="EMBL/GenBank/DDBJ databases">
        <authorList>
            <person name="Zhou J."/>
        </authorList>
    </citation>
    <scope>NUCLEOTIDE SEQUENCE [LARGE SCALE GENOMIC DNA]</scope>
    <source>
        <strain evidence="6 7">CCUG 61299</strain>
    </source>
</reference>
<dbReference type="CDD" id="cd01106">
    <property type="entry name" value="HTH_TipAL-Mta"/>
    <property type="match status" value="1"/>
</dbReference>
<keyword evidence="2" id="KW-0238">DNA-binding</keyword>
<evidence type="ECO:0000256" key="2">
    <source>
        <dbReference type="ARBA" id="ARBA00023125"/>
    </source>
</evidence>
<keyword evidence="4" id="KW-0804">Transcription</keyword>
<dbReference type="Gene3D" id="1.10.1660.10">
    <property type="match status" value="1"/>
</dbReference>
<dbReference type="Pfam" id="PF13411">
    <property type="entry name" value="MerR_1"/>
    <property type="match status" value="1"/>
</dbReference>
<keyword evidence="3" id="KW-0010">Activator</keyword>
<proteinExistence type="predicted"/>
<dbReference type="Proteomes" id="UP000595895">
    <property type="component" value="Chromosome"/>
</dbReference>
<dbReference type="SMART" id="SM00422">
    <property type="entry name" value="HTH_MERR"/>
    <property type="match status" value="1"/>
</dbReference>
<dbReference type="SUPFAM" id="SSF89082">
    <property type="entry name" value="Antibiotic binding domain of TipA-like multidrug resistance regulators"/>
    <property type="match status" value="1"/>
</dbReference>
<dbReference type="Gene3D" id="1.10.490.50">
    <property type="entry name" value="Antibiotic binding domain of TipA-like multidrug resistance regulators"/>
    <property type="match status" value="1"/>
</dbReference>
<dbReference type="InterPro" id="IPR000551">
    <property type="entry name" value="MerR-type_HTH_dom"/>
</dbReference>
<evidence type="ECO:0000256" key="3">
    <source>
        <dbReference type="ARBA" id="ARBA00023159"/>
    </source>
</evidence>
<dbReference type="PROSITE" id="PS50937">
    <property type="entry name" value="HTH_MERR_2"/>
    <property type="match status" value="1"/>
</dbReference>
<dbReference type="GO" id="GO:0003677">
    <property type="term" value="F:DNA binding"/>
    <property type="evidence" value="ECO:0007669"/>
    <property type="project" value="UniProtKB-KW"/>
</dbReference>
<evidence type="ECO:0000256" key="4">
    <source>
        <dbReference type="ARBA" id="ARBA00023163"/>
    </source>
</evidence>
<evidence type="ECO:0000313" key="7">
    <source>
        <dbReference type="Proteomes" id="UP000595895"/>
    </source>
</evidence>
<dbReference type="InterPro" id="IPR009061">
    <property type="entry name" value="DNA-bd_dom_put_sf"/>
</dbReference>
<accession>A0A7T7S2P3</accession>
<dbReference type="SUPFAM" id="SSF46955">
    <property type="entry name" value="Putative DNA-binding domain"/>
    <property type="match status" value="1"/>
</dbReference>
<dbReference type="AlphaFoldDB" id="A0A7T7S2P3"/>
<sequence>MTVERNRDDDGLQPLTVGQVAALVGVSVRTLHHWDQVGLVTPSGRSRAGYRLYTPADLERLQQALLYRETGMPLAQVAEVLDSPGTDASTHLARQRELLAERIAHLTRMLRAVDTMMEKDTMGEKLTAAQRAEIMGDQWDPAWEAEAQERWGHTEDWRVSAERLAAKTPAEFKADKERVEAVERELAAALAEGVQPGSPRANALAEKHRASLGWFDVTHAKQVLLARGYVCDPRFKQHYEQVAPGLAAWLKEVVEANAAANGVDLDSVTWA</sequence>
<dbReference type="GO" id="GO:0003700">
    <property type="term" value="F:DNA-binding transcription factor activity"/>
    <property type="evidence" value="ECO:0007669"/>
    <property type="project" value="InterPro"/>
</dbReference>